<dbReference type="GO" id="GO:0006935">
    <property type="term" value="P:chemotaxis"/>
    <property type="evidence" value="ECO:0007669"/>
    <property type="project" value="UniProtKB-KW"/>
</dbReference>
<evidence type="ECO:0000259" key="6">
    <source>
        <dbReference type="PROSITE" id="PS50111"/>
    </source>
</evidence>
<dbReference type="GO" id="GO:0007165">
    <property type="term" value="P:signal transduction"/>
    <property type="evidence" value="ECO:0007669"/>
    <property type="project" value="InterPro"/>
</dbReference>
<evidence type="ECO:0000256" key="2">
    <source>
        <dbReference type="ARBA" id="ARBA00029447"/>
    </source>
</evidence>
<name>A0AA48R9Y5_9ZZZZ</name>
<dbReference type="SMART" id="SM00283">
    <property type="entry name" value="MA"/>
    <property type="match status" value="1"/>
</dbReference>
<evidence type="ECO:0000313" key="8">
    <source>
        <dbReference type="EMBL" id="CAJ0871892.1"/>
    </source>
</evidence>
<dbReference type="AlphaFoldDB" id="A0AA48R9Y5"/>
<dbReference type="GO" id="GO:0004888">
    <property type="term" value="F:transmembrane signaling receptor activity"/>
    <property type="evidence" value="ECO:0007669"/>
    <property type="project" value="InterPro"/>
</dbReference>
<keyword evidence="3" id="KW-0175">Coiled coil</keyword>
<dbReference type="Pfam" id="PF00015">
    <property type="entry name" value="MCPsignal"/>
    <property type="match status" value="1"/>
</dbReference>
<organism evidence="8">
    <name type="scientific">freshwater sediment metagenome</name>
    <dbReference type="NCBI Taxonomy" id="556182"/>
    <lineage>
        <taxon>unclassified sequences</taxon>
        <taxon>metagenomes</taxon>
        <taxon>ecological metagenomes</taxon>
    </lineage>
</organism>
<dbReference type="CDD" id="cd11386">
    <property type="entry name" value="MCP_signal"/>
    <property type="match status" value="1"/>
</dbReference>
<reference evidence="8" key="1">
    <citation type="submission" date="2023-07" db="EMBL/GenBank/DDBJ databases">
        <authorList>
            <person name="Pelsma A.J. K."/>
        </authorList>
    </citation>
    <scope>NUCLEOTIDE SEQUENCE</scope>
</reference>
<dbReference type="EMBL" id="OY288114">
    <property type="protein sequence ID" value="CAJ0871892.1"/>
    <property type="molecule type" value="Genomic_DNA"/>
</dbReference>
<keyword evidence="1" id="KW-0145">Chemotaxis</keyword>
<feature type="transmembrane region" description="Helical" evidence="5">
    <location>
        <begin position="184"/>
        <end position="205"/>
    </location>
</feature>
<dbReference type="SUPFAM" id="SSF58104">
    <property type="entry name" value="Methyl-accepting chemotaxis protein (MCP) signaling domain"/>
    <property type="match status" value="1"/>
</dbReference>
<dbReference type="InterPro" id="IPR003660">
    <property type="entry name" value="HAMP_dom"/>
</dbReference>
<evidence type="ECO:0000256" key="3">
    <source>
        <dbReference type="SAM" id="Coils"/>
    </source>
</evidence>
<dbReference type="InterPro" id="IPR004090">
    <property type="entry name" value="Chemotax_Me-accpt_rcpt"/>
</dbReference>
<feature type="domain" description="Methyl-accepting transducer" evidence="6">
    <location>
        <begin position="346"/>
        <end position="575"/>
    </location>
</feature>
<sequence length="630" mass="67699">MRLSISKAFAYGGYLILAGLLASLLASTVALERLRIGSAAYDRIITGKDLVADILPPPAYVIESFLEAHIIARDPSSAASHLERLTQLRSEYQARREFWDKSEILPPELKDVVTRSDAEVQKFWNAIDMQLAPAAQSGDPAAISRAMKELGSDYQAHRAVIDELVIKANAFSATAETAASNEAVIFRFVMFGSAAIVFAMVWGAIRYLRNRSSDRLAILSAYVMKFGGGSHSDAVPYQADQDEIGELARAVNMFRLAILQQEESRAQREEEEKRQLEERRLAEERAIESERALVSSSIGAGLAELSGRNLTVRLTQDLPEGYRKLQADFNSSIGEFEKALGVVKNGVENISPGAAHIASSAKDLARQAEQQAAGVDRASAALQEITSSAQQIATGAGEAKDIVCTTRTEAEESGEVVREAVDAISRIEKSSQSIGQIIGVVDEIAFQTNLLALNAGVEAARAGEAGRGFAVVASEVRALAQRSAEAAKEIKSLISTSSAEVGQGVELVGLTGKALEKIVTHVVDLEAAVSNITARAKEQASSLQDIQEVVHQIDRNTQTNAAMAEETMRASASLQQEAKELAHMISGFRVGQAFSRPAASPEKVQRPVVALRTTGRGGAAPAENPDWEEF</sequence>
<feature type="domain" description="HAMP" evidence="7">
    <location>
        <begin position="210"/>
        <end position="263"/>
    </location>
</feature>
<evidence type="ECO:0000259" key="7">
    <source>
        <dbReference type="PROSITE" id="PS50885"/>
    </source>
</evidence>
<keyword evidence="5" id="KW-0472">Membrane</keyword>
<keyword evidence="5" id="KW-0812">Transmembrane</keyword>
<dbReference type="InterPro" id="IPR004089">
    <property type="entry name" value="MCPsignal_dom"/>
</dbReference>
<dbReference type="PROSITE" id="PS50885">
    <property type="entry name" value="HAMP"/>
    <property type="match status" value="1"/>
</dbReference>
<dbReference type="InterPro" id="IPR051310">
    <property type="entry name" value="MCP_chemotaxis"/>
</dbReference>
<dbReference type="GO" id="GO:0016020">
    <property type="term" value="C:membrane"/>
    <property type="evidence" value="ECO:0007669"/>
    <property type="project" value="InterPro"/>
</dbReference>
<dbReference type="PRINTS" id="PR00260">
    <property type="entry name" value="CHEMTRNSDUCR"/>
</dbReference>
<evidence type="ECO:0000256" key="1">
    <source>
        <dbReference type="ARBA" id="ARBA00022500"/>
    </source>
</evidence>
<dbReference type="Gene3D" id="1.10.287.950">
    <property type="entry name" value="Methyl-accepting chemotaxis protein"/>
    <property type="match status" value="1"/>
</dbReference>
<evidence type="ECO:0008006" key="9">
    <source>
        <dbReference type="Google" id="ProtNLM"/>
    </source>
</evidence>
<dbReference type="PANTHER" id="PTHR43531">
    <property type="entry name" value="PROTEIN ICFG"/>
    <property type="match status" value="1"/>
</dbReference>
<protein>
    <recommendedName>
        <fullName evidence="9">Methyl-accepting chemotaxis protein</fullName>
    </recommendedName>
</protein>
<dbReference type="PANTHER" id="PTHR43531:SF11">
    <property type="entry name" value="METHYL-ACCEPTING CHEMOTAXIS PROTEIN 3"/>
    <property type="match status" value="1"/>
</dbReference>
<dbReference type="Gene3D" id="6.10.340.10">
    <property type="match status" value="1"/>
</dbReference>
<keyword evidence="5" id="KW-1133">Transmembrane helix</keyword>
<evidence type="ECO:0000256" key="5">
    <source>
        <dbReference type="SAM" id="Phobius"/>
    </source>
</evidence>
<comment type="similarity">
    <text evidence="2">Belongs to the methyl-accepting chemotaxis (MCP) protein family.</text>
</comment>
<evidence type="ECO:0000256" key="4">
    <source>
        <dbReference type="SAM" id="MobiDB-lite"/>
    </source>
</evidence>
<dbReference type="Pfam" id="PF00672">
    <property type="entry name" value="HAMP"/>
    <property type="match status" value="1"/>
</dbReference>
<dbReference type="PROSITE" id="PS50111">
    <property type="entry name" value="CHEMOTAXIS_TRANSDUC_2"/>
    <property type="match status" value="1"/>
</dbReference>
<accession>A0AA48R9Y5</accession>
<feature type="region of interest" description="Disordered" evidence="4">
    <location>
        <begin position="596"/>
        <end position="630"/>
    </location>
</feature>
<feature type="coiled-coil region" evidence="3">
    <location>
        <begin position="256"/>
        <end position="293"/>
    </location>
</feature>
<gene>
    <name evidence="8" type="ORF">AMST5_02365</name>
</gene>
<proteinExistence type="inferred from homology"/>